<dbReference type="AlphaFoldDB" id="A0A5D8Z3L8"/>
<protein>
    <recommendedName>
        <fullName evidence="4">PQ-loop repeat-containing protein</fullName>
    </recommendedName>
</protein>
<evidence type="ECO:0008006" key="4">
    <source>
        <dbReference type="Google" id="ProtNLM"/>
    </source>
</evidence>
<feature type="transmembrane region" description="Helical" evidence="1">
    <location>
        <begin position="62"/>
        <end position="80"/>
    </location>
</feature>
<feature type="transmembrane region" description="Helical" evidence="1">
    <location>
        <begin position="6"/>
        <end position="24"/>
    </location>
</feature>
<name>A0A5D8Z3L8_9GAMM</name>
<comment type="caution">
    <text evidence="2">The sequence shown here is derived from an EMBL/GenBank/DDBJ whole genome shotgun (WGS) entry which is preliminary data.</text>
</comment>
<evidence type="ECO:0000313" key="3">
    <source>
        <dbReference type="Proteomes" id="UP000323164"/>
    </source>
</evidence>
<dbReference type="Pfam" id="PF03083">
    <property type="entry name" value="MtN3_slv"/>
    <property type="match status" value="1"/>
</dbReference>
<reference evidence="2 3" key="1">
    <citation type="submission" date="2019-08" db="EMBL/GenBank/DDBJ databases">
        <title>Draft genome sequence of Lysobacter sp. UKS-15.</title>
        <authorList>
            <person name="Im W.-T."/>
        </authorList>
    </citation>
    <scope>NUCLEOTIDE SEQUENCE [LARGE SCALE GENOMIC DNA]</scope>
    <source>
        <strain evidence="2 3">UKS-15</strain>
    </source>
</reference>
<keyword evidence="1" id="KW-1133">Transmembrane helix</keyword>
<evidence type="ECO:0000256" key="1">
    <source>
        <dbReference type="SAM" id="Phobius"/>
    </source>
</evidence>
<gene>
    <name evidence="2" type="ORF">FW784_08595</name>
</gene>
<keyword evidence="3" id="KW-1185">Reference proteome</keyword>
<evidence type="ECO:0000313" key="2">
    <source>
        <dbReference type="EMBL" id="TZF89575.1"/>
    </source>
</evidence>
<accession>A0A5D8Z3L8</accession>
<keyword evidence="1" id="KW-0472">Membrane</keyword>
<dbReference type="RefSeq" id="WP_149352937.1">
    <property type="nucleotide sequence ID" value="NZ_VTRV01000081.1"/>
</dbReference>
<dbReference type="Gene3D" id="1.20.1280.290">
    <property type="match status" value="1"/>
</dbReference>
<organism evidence="2 3">
    <name type="scientific">Cognatilysobacter lacus</name>
    <dbReference type="NCBI Taxonomy" id="1643323"/>
    <lineage>
        <taxon>Bacteria</taxon>
        <taxon>Pseudomonadati</taxon>
        <taxon>Pseudomonadota</taxon>
        <taxon>Gammaproteobacteria</taxon>
        <taxon>Lysobacterales</taxon>
        <taxon>Lysobacteraceae</taxon>
        <taxon>Cognatilysobacter</taxon>
    </lineage>
</organism>
<sequence>MNLTDAVGWGASAILIATLARQVYTQWRERTTQGVSRWLFIGQLCASIGFTVYSWLVGNGVFVFTNIVLLATAIVGQMIYKRNKRLAGD</sequence>
<dbReference type="GO" id="GO:0016020">
    <property type="term" value="C:membrane"/>
    <property type="evidence" value="ECO:0007669"/>
    <property type="project" value="InterPro"/>
</dbReference>
<proteinExistence type="predicted"/>
<feature type="transmembrane region" description="Helical" evidence="1">
    <location>
        <begin position="36"/>
        <end position="56"/>
    </location>
</feature>
<dbReference type="EMBL" id="VTRV01000081">
    <property type="protein sequence ID" value="TZF89575.1"/>
    <property type="molecule type" value="Genomic_DNA"/>
</dbReference>
<dbReference type="OrthoDB" id="5966732at2"/>
<dbReference type="InterPro" id="IPR004316">
    <property type="entry name" value="SWEET_rpt"/>
</dbReference>
<dbReference type="Proteomes" id="UP000323164">
    <property type="component" value="Unassembled WGS sequence"/>
</dbReference>
<keyword evidence="1" id="KW-0812">Transmembrane</keyword>